<dbReference type="PANTHER" id="PTHR24012">
    <property type="entry name" value="RNA BINDING PROTEIN"/>
    <property type="match status" value="1"/>
</dbReference>
<dbReference type="CDD" id="cd00590">
    <property type="entry name" value="RRM_SF"/>
    <property type="match status" value="1"/>
</dbReference>
<dbReference type="SUPFAM" id="SSF54928">
    <property type="entry name" value="RNA-binding domain, RBD"/>
    <property type="match status" value="2"/>
</dbReference>
<feature type="domain" description="RRM" evidence="5">
    <location>
        <begin position="114"/>
        <end position="194"/>
    </location>
</feature>
<dbReference type="Pfam" id="PF00076">
    <property type="entry name" value="RRM_1"/>
    <property type="match status" value="2"/>
</dbReference>
<feature type="domain" description="RRM" evidence="5">
    <location>
        <begin position="25"/>
        <end position="102"/>
    </location>
</feature>
<accession>A0A7S1HY36</accession>
<evidence type="ECO:0000313" key="6">
    <source>
        <dbReference type="EMBL" id="CAD8994692.1"/>
    </source>
</evidence>
<evidence type="ECO:0000256" key="2">
    <source>
        <dbReference type="ARBA" id="ARBA00022884"/>
    </source>
</evidence>
<dbReference type="AlphaFoldDB" id="A0A7S1HY36"/>
<protein>
    <recommendedName>
        <fullName evidence="5">RRM domain-containing protein</fullName>
    </recommendedName>
</protein>
<proteinExistence type="predicted"/>
<dbReference type="SMART" id="SM00360">
    <property type="entry name" value="RRM"/>
    <property type="match status" value="2"/>
</dbReference>
<dbReference type="InterPro" id="IPR002343">
    <property type="entry name" value="Hud_Sxl_RNA"/>
</dbReference>
<dbReference type="EMBL" id="HBGA01014963">
    <property type="protein sequence ID" value="CAD8994692.1"/>
    <property type="molecule type" value="Transcribed_RNA"/>
</dbReference>
<evidence type="ECO:0000259" key="5">
    <source>
        <dbReference type="PROSITE" id="PS50102"/>
    </source>
</evidence>
<dbReference type="GO" id="GO:0003723">
    <property type="term" value="F:RNA binding"/>
    <property type="evidence" value="ECO:0007669"/>
    <property type="project" value="UniProtKB-UniRule"/>
</dbReference>
<feature type="compositionally biased region" description="Basic and acidic residues" evidence="4">
    <location>
        <begin position="198"/>
        <end position="221"/>
    </location>
</feature>
<feature type="compositionally biased region" description="Low complexity" evidence="4">
    <location>
        <begin position="280"/>
        <end position="294"/>
    </location>
</feature>
<dbReference type="InterPro" id="IPR035979">
    <property type="entry name" value="RBD_domain_sf"/>
</dbReference>
<dbReference type="PROSITE" id="PS50102">
    <property type="entry name" value="RRM"/>
    <property type="match status" value="2"/>
</dbReference>
<dbReference type="Gene3D" id="3.30.70.330">
    <property type="match status" value="2"/>
</dbReference>
<evidence type="ECO:0000256" key="3">
    <source>
        <dbReference type="PROSITE-ProRule" id="PRU00176"/>
    </source>
</evidence>
<dbReference type="InterPro" id="IPR000504">
    <property type="entry name" value="RRM_dom"/>
</dbReference>
<dbReference type="GO" id="GO:1990904">
    <property type="term" value="C:ribonucleoprotein complex"/>
    <property type="evidence" value="ECO:0007669"/>
    <property type="project" value="InterPro"/>
</dbReference>
<gene>
    <name evidence="6" type="ORF">EGYM00392_LOCUS5747</name>
</gene>
<organism evidence="6">
    <name type="scientific">Eutreptiella gymnastica</name>
    <dbReference type="NCBI Taxonomy" id="73025"/>
    <lineage>
        <taxon>Eukaryota</taxon>
        <taxon>Discoba</taxon>
        <taxon>Euglenozoa</taxon>
        <taxon>Euglenida</taxon>
        <taxon>Spirocuta</taxon>
        <taxon>Euglenophyceae</taxon>
        <taxon>Eutreptiales</taxon>
        <taxon>Eutreptiaceae</taxon>
        <taxon>Eutreptiella</taxon>
    </lineage>
</organism>
<evidence type="ECO:0000256" key="1">
    <source>
        <dbReference type="ARBA" id="ARBA00022737"/>
    </source>
</evidence>
<reference evidence="6" key="1">
    <citation type="submission" date="2021-01" db="EMBL/GenBank/DDBJ databases">
        <authorList>
            <person name="Corre E."/>
            <person name="Pelletier E."/>
            <person name="Niang G."/>
            <person name="Scheremetjew M."/>
            <person name="Finn R."/>
            <person name="Kale V."/>
            <person name="Holt S."/>
            <person name="Cochrane G."/>
            <person name="Meng A."/>
            <person name="Brown T."/>
            <person name="Cohen L."/>
        </authorList>
    </citation>
    <scope>NUCLEOTIDE SEQUENCE</scope>
    <source>
        <strain evidence="6">NIES-381</strain>
    </source>
</reference>
<feature type="compositionally biased region" description="Polar residues" evidence="4">
    <location>
        <begin position="327"/>
        <end position="349"/>
    </location>
</feature>
<dbReference type="PRINTS" id="PR00961">
    <property type="entry name" value="HUDSXLRNA"/>
</dbReference>
<feature type="region of interest" description="Disordered" evidence="4">
    <location>
        <begin position="276"/>
        <end position="311"/>
    </location>
</feature>
<feature type="region of interest" description="Disordered" evidence="4">
    <location>
        <begin position="1"/>
        <end position="20"/>
    </location>
</feature>
<feature type="region of interest" description="Disordered" evidence="4">
    <location>
        <begin position="463"/>
        <end position="488"/>
    </location>
</feature>
<sequence length="502" mass="55156">MDHPTYGNSHAAARPELQQGQQTNTNLYVARLPEWVTDEWLRMQFEKFGMIVSCKVLNEGPTGPRGVGFVQFTHPDMALHALRAMNRTYIGNNCINVRFAHRDKDKGISSNPSNNIYVCNLPKTFGEAELYSLFSPFGAISSLIVLEDRKTGLSKCAGLIRYLNIEDATGAVEALNGVVLNNYDRPLEVKYAENIQAKEQRQGKAGDKSVHVDTTKMDKKGRQARNVAPMNNRLNVPQSRKAQVQAAPLQPPASQVMNMQRGYGKDMLQQNGKLAWNDTQAPPQHGPQPAQRGPRFQRPDSPKDNWNMPSQVPAINSEMFTRIFHSTEPQLQRPSDPVQQTRPLSSNMEDYSPIRRLSADRGSLDEITDESSADEGKGDISSYSDSSANETNAFDLWAATIACKDKDEASTPEFTQTPRESSPSPLDTMFGSFTSAMLPKVDSAGSLVQSSVGPSPYGASPIGPSPIASPMLNPRPAPVNTEGSPMSSPLLLHKVPFVPFTL</sequence>
<feature type="region of interest" description="Disordered" evidence="4">
    <location>
        <begin position="327"/>
        <end position="387"/>
    </location>
</feature>
<dbReference type="InterPro" id="IPR012677">
    <property type="entry name" value="Nucleotide-bd_a/b_plait_sf"/>
</dbReference>
<name>A0A7S1HY36_9EUGL</name>
<keyword evidence="2 3" id="KW-0694">RNA-binding</keyword>
<keyword evidence="1" id="KW-0677">Repeat</keyword>
<feature type="region of interest" description="Disordered" evidence="4">
    <location>
        <begin position="198"/>
        <end position="223"/>
    </location>
</feature>
<evidence type="ECO:0000256" key="4">
    <source>
        <dbReference type="SAM" id="MobiDB-lite"/>
    </source>
</evidence>